<evidence type="ECO:0000256" key="1">
    <source>
        <dbReference type="SAM" id="MobiDB-lite"/>
    </source>
</evidence>
<dbReference type="EMBL" id="JAUEPR010000015">
    <property type="protein sequence ID" value="KAK0477900.1"/>
    <property type="molecule type" value="Genomic_DNA"/>
</dbReference>
<protein>
    <submittedName>
        <fullName evidence="3">Uncharacterized protein</fullName>
    </submittedName>
</protein>
<evidence type="ECO:0000256" key="2">
    <source>
        <dbReference type="SAM" id="Phobius"/>
    </source>
</evidence>
<organism evidence="3 4">
    <name type="scientific">Armillaria novae-zelandiae</name>
    <dbReference type="NCBI Taxonomy" id="153914"/>
    <lineage>
        <taxon>Eukaryota</taxon>
        <taxon>Fungi</taxon>
        <taxon>Dikarya</taxon>
        <taxon>Basidiomycota</taxon>
        <taxon>Agaricomycotina</taxon>
        <taxon>Agaricomycetes</taxon>
        <taxon>Agaricomycetidae</taxon>
        <taxon>Agaricales</taxon>
        <taxon>Marasmiineae</taxon>
        <taxon>Physalacriaceae</taxon>
        <taxon>Armillaria</taxon>
    </lineage>
</organism>
<dbReference type="Proteomes" id="UP001175227">
    <property type="component" value="Unassembled WGS sequence"/>
</dbReference>
<keyword evidence="2" id="KW-0812">Transmembrane</keyword>
<feature type="region of interest" description="Disordered" evidence="1">
    <location>
        <begin position="1"/>
        <end position="32"/>
    </location>
</feature>
<evidence type="ECO:0000313" key="3">
    <source>
        <dbReference type="EMBL" id="KAK0477900.1"/>
    </source>
</evidence>
<name>A0AA39UGH1_9AGAR</name>
<keyword evidence="2" id="KW-0472">Membrane</keyword>
<keyword evidence="2" id="KW-1133">Transmembrane helix</keyword>
<keyword evidence="4" id="KW-1185">Reference proteome</keyword>
<comment type="caution">
    <text evidence="3">The sequence shown here is derived from an EMBL/GenBank/DDBJ whole genome shotgun (WGS) entry which is preliminary data.</text>
</comment>
<feature type="transmembrane region" description="Helical" evidence="2">
    <location>
        <begin position="60"/>
        <end position="81"/>
    </location>
</feature>
<evidence type="ECO:0000313" key="4">
    <source>
        <dbReference type="Proteomes" id="UP001175227"/>
    </source>
</evidence>
<accession>A0AA39UGH1</accession>
<sequence>MGSSPSRPTFTDAGPTIAPGANPPNLNPRRDLNVTRPCDMGNFLQAINELQTCYCGKPGIVIAGGVFVAVLLLIVVIVYMLRKRQKAGLRDRRYTVGPEKEQPKGYQDEVILSSYV</sequence>
<reference evidence="3" key="1">
    <citation type="submission" date="2023-06" db="EMBL/GenBank/DDBJ databases">
        <authorList>
            <consortium name="Lawrence Berkeley National Laboratory"/>
            <person name="Ahrendt S."/>
            <person name="Sahu N."/>
            <person name="Indic B."/>
            <person name="Wong-Bajracharya J."/>
            <person name="Merenyi Z."/>
            <person name="Ke H.-M."/>
            <person name="Monk M."/>
            <person name="Kocsube S."/>
            <person name="Drula E."/>
            <person name="Lipzen A."/>
            <person name="Balint B."/>
            <person name="Henrissat B."/>
            <person name="Andreopoulos B."/>
            <person name="Martin F.M."/>
            <person name="Harder C.B."/>
            <person name="Rigling D."/>
            <person name="Ford K.L."/>
            <person name="Foster G.D."/>
            <person name="Pangilinan J."/>
            <person name="Papanicolaou A."/>
            <person name="Barry K."/>
            <person name="LaButti K."/>
            <person name="Viragh M."/>
            <person name="Koriabine M."/>
            <person name="Yan M."/>
            <person name="Riley R."/>
            <person name="Champramary S."/>
            <person name="Plett K.L."/>
            <person name="Tsai I.J."/>
            <person name="Slot J."/>
            <person name="Sipos G."/>
            <person name="Plett J."/>
            <person name="Nagy L.G."/>
            <person name="Grigoriev I.V."/>
        </authorList>
    </citation>
    <scope>NUCLEOTIDE SEQUENCE</scope>
    <source>
        <strain evidence="3">ICMP 16352</strain>
    </source>
</reference>
<dbReference type="AlphaFoldDB" id="A0AA39UGH1"/>
<gene>
    <name evidence="3" type="ORF">IW261DRAFT_1608821</name>
</gene>
<proteinExistence type="predicted"/>